<keyword evidence="4" id="KW-0812">Transmembrane</keyword>
<evidence type="ECO:0000256" key="3">
    <source>
        <dbReference type="ARBA" id="ARBA00022475"/>
    </source>
</evidence>
<evidence type="ECO:0000256" key="6">
    <source>
        <dbReference type="ARBA" id="ARBA00022989"/>
    </source>
</evidence>
<evidence type="ECO:0000313" key="9">
    <source>
        <dbReference type="EMBL" id="PAV81836.1"/>
    </source>
</evidence>
<dbReference type="InterPro" id="IPR057475">
    <property type="entry name" value="CUT_C"/>
</dbReference>
<organism evidence="9 10">
    <name type="scientific">Diploscapter pachys</name>
    <dbReference type="NCBI Taxonomy" id="2018661"/>
    <lineage>
        <taxon>Eukaryota</taxon>
        <taxon>Metazoa</taxon>
        <taxon>Ecdysozoa</taxon>
        <taxon>Nematoda</taxon>
        <taxon>Chromadorea</taxon>
        <taxon>Rhabditida</taxon>
        <taxon>Rhabditina</taxon>
        <taxon>Rhabditomorpha</taxon>
        <taxon>Rhabditoidea</taxon>
        <taxon>Rhabditidae</taxon>
        <taxon>Diploscapter</taxon>
    </lineage>
</organism>
<keyword evidence="3" id="KW-1003">Cell membrane</keyword>
<protein>
    <recommendedName>
        <fullName evidence="8">ZP domain-containing protein</fullName>
    </recommendedName>
</protein>
<dbReference type="Pfam" id="PF25301">
    <property type="entry name" value="CUT_C"/>
    <property type="match status" value="1"/>
</dbReference>
<dbReference type="SMART" id="SM00241">
    <property type="entry name" value="ZP"/>
    <property type="match status" value="1"/>
</dbReference>
<dbReference type="PROSITE" id="PS51034">
    <property type="entry name" value="ZP_2"/>
    <property type="match status" value="1"/>
</dbReference>
<dbReference type="GO" id="GO:0042302">
    <property type="term" value="F:structural constituent of cuticle"/>
    <property type="evidence" value="ECO:0007669"/>
    <property type="project" value="UniProtKB-KW"/>
</dbReference>
<evidence type="ECO:0000313" key="10">
    <source>
        <dbReference type="Proteomes" id="UP000218231"/>
    </source>
</evidence>
<dbReference type="Proteomes" id="UP000218231">
    <property type="component" value="Unassembled WGS sequence"/>
</dbReference>
<evidence type="ECO:0000256" key="2">
    <source>
        <dbReference type="ARBA" id="ARBA00022460"/>
    </source>
</evidence>
<dbReference type="EMBL" id="LIAE01007117">
    <property type="protein sequence ID" value="PAV81836.1"/>
    <property type="molecule type" value="Genomic_DNA"/>
</dbReference>
<dbReference type="PANTHER" id="PTHR22907">
    <property type="entry name" value="GH04558P"/>
    <property type="match status" value="1"/>
</dbReference>
<dbReference type="GO" id="GO:0005886">
    <property type="term" value="C:plasma membrane"/>
    <property type="evidence" value="ECO:0007669"/>
    <property type="project" value="UniProtKB-SubCell"/>
</dbReference>
<keyword evidence="2" id="KW-0193">Cuticle</keyword>
<accession>A0A2A2L6F0</accession>
<keyword evidence="5" id="KW-0732">Signal</keyword>
<dbReference type="InterPro" id="IPR056953">
    <property type="entry name" value="CUT_N"/>
</dbReference>
<dbReference type="OrthoDB" id="5844897at2759"/>
<dbReference type="PANTHER" id="PTHR22907:SF14">
    <property type="entry name" value="ZP DOMAIN-CONTAINING PROTEIN"/>
    <property type="match status" value="1"/>
</dbReference>
<comment type="caution">
    <text evidence="9">The sequence shown here is derived from an EMBL/GenBank/DDBJ whole genome shotgun (WGS) entry which is preliminary data.</text>
</comment>
<evidence type="ECO:0000259" key="8">
    <source>
        <dbReference type="PROSITE" id="PS51034"/>
    </source>
</evidence>
<keyword evidence="10" id="KW-1185">Reference proteome</keyword>
<gene>
    <name evidence="9" type="ORF">WR25_20323</name>
</gene>
<proteinExistence type="predicted"/>
<feature type="domain" description="ZP" evidence="8">
    <location>
        <begin position="167"/>
        <end position="375"/>
    </location>
</feature>
<dbReference type="InterPro" id="IPR001507">
    <property type="entry name" value="ZP_dom"/>
</dbReference>
<evidence type="ECO:0000256" key="5">
    <source>
        <dbReference type="ARBA" id="ARBA00022729"/>
    </source>
</evidence>
<dbReference type="AlphaFoldDB" id="A0A2A2L6F0"/>
<evidence type="ECO:0000256" key="7">
    <source>
        <dbReference type="ARBA" id="ARBA00023136"/>
    </source>
</evidence>
<evidence type="ECO:0000256" key="4">
    <source>
        <dbReference type="ARBA" id="ARBA00022692"/>
    </source>
</evidence>
<sequence>MRWNTKLEMKSRFKASNKEDCGCLLGTIFLLCNDRRELPRPDIAMNIRGLIIFLFNFDILSVSGDYTNEHIQRHETFRFTANHLNRARFYQLRRMPLQGVKTIPYKPHKGTFKKRKDGKRPKQIRINLIDKHPHPSPPIFDIQEAFRDSLTSISSGGFINSEPPTIICGSEKIGLSVSHGFKGRIYASHRELDPRCVHTITGTNAPLFTTPFDGPCGVRRVWNASPSNAIQYHLRVIVSYGFEQLTEEDKIFDLTCSYSLQNVTLEAFYDMVNFIPKAVNGSSLGIPKCRYSLHKNRLDGPKTANARIGDVIYHRWQCPPAEYRFKVYHCAVHNGHEKSYMIVDDRGCSLDEEVIPHPEYDVENGIVYTPAKAFR</sequence>
<dbReference type="InterPro" id="IPR051962">
    <property type="entry name" value="Cuticlin"/>
</dbReference>
<comment type="subcellular location">
    <subcellularLocation>
        <location evidence="1">Cell membrane</location>
        <topology evidence="1">Single-pass type I membrane protein</topology>
    </subcellularLocation>
</comment>
<dbReference type="Pfam" id="PF25057">
    <property type="entry name" value="CUT_N"/>
    <property type="match status" value="1"/>
</dbReference>
<keyword evidence="7" id="KW-0472">Membrane</keyword>
<evidence type="ECO:0000256" key="1">
    <source>
        <dbReference type="ARBA" id="ARBA00004251"/>
    </source>
</evidence>
<name>A0A2A2L6F0_9BILA</name>
<reference evidence="9 10" key="1">
    <citation type="journal article" date="2017" name="Curr. Biol.">
        <title>Genome architecture and evolution of a unichromosomal asexual nematode.</title>
        <authorList>
            <person name="Fradin H."/>
            <person name="Zegar C."/>
            <person name="Gutwein M."/>
            <person name="Lucas J."/>
            <person name="Kovtun M."/>
            <person name="Corcoran D."/>
            <person name="Baugh L.R."/>
            <person name="Kiontke K."/>
            <person name="Gunsalus K."/>
            <person name="Fitch D.H."/>
            <person name="Piano F."/>
        </authorList>
    </citation>
    <scope>NUCLEOTIDE SEQUENCE [LARGE SCALE GENOMIC DNA]</scope>
    <source>
        <strain evidence="9">PF1309</strain>
    </source>
</reference>
<keyword evidence="6" id="KW-1133">Transmembrane helix</keyword>